<reference evidence="3 4" key="1">
    <citation type="submission" date="2019-03" db="EMBL/GenBank/DDBJ databases">
        <title>Genomic Encyclopedia of Type Strains, Phase IV (KMG-IV): sequencing the most valuable type-strain genomes for metagenomic binning, comparative biology and taxonomic classification.</title>
        <authorList>
            <person name="Goeker M."/>
        </authorList>
    </citation>
    <scope>NUCLEOTIDE SEQUENCE [LARGE SCALE GENOMIC DNA]</scope>
    <source>
        <strain evidence="3 4">DSM 45707</strain>
    </source>
</reference>
<dbReference type="Gene3D" id="3.40.250.10">
    <property type="entry name" value="Rhodanese-like domain"/>
    <property type="match status" value="1"/>
</dbReference>
<dbReference type="Proteomes" id="UP000294937">
    <property type="component" value="Unassembled WGS sequence"/>
</dbReference>
<dbReference type="HAMAP" id="MF_00469">
    <property type="entry name" value="TrhO"/>
    <property type="match status" value="1"/>
</dbReference>
<gene>
    <name evidence="1" type="primary">trhO</name>
    <name evidence="3" type="ORF">EDD58_105108</name>
</gene>
<dbReference type="EC" id="1.14.-.-" evidence="1"/>
<dbReference type="OrthoDB" id="9778326at2"/>
<dbReference type="Pfam" id="PF17773">
    <property type="entry name" value="UPF0176_N"/>
    <property type="match status" value="1"/>
</dbReference>
<dbReference type="Pfam" id="PF12368">
    <property type="entry name" value="Rhodanese_C"/>
    <property type="match status" value="1"/>
</dbReference>
<dbReference type="EMBL" id="SMAG01000005">
    <property type="protein sequence ID" value="TCS93899.1"/>
    <property type="molecule type" value="Genomic_DNA"/>
</dbReference>
<dbReference type="PANTHER" id="PTHR43268:SF3">
    <property type="entry name" value="RHODANESE-LIKE DOMAIN-CONTAINING PROTEIN 7-RELATED"/>
    <property type="match status" value="1"/>
</dbReference>
<organism evidence="3 4">
    <name type="scientific">Hazenella coriacea</name>
    <dbReference type="NCBI Taxonomy" id="1179467"/>
    <lineage>
        <taxon>Bacteria</taxon>
        <taxon>Bacillati</taxon>
        <taxon>Bacillota</taxon>
        <taxon>Bacilli</taxon>
        <taxon>Bacillales</taxon>
        <taxon>Thermoactinomycetaceae</taxon>
        <taxon>Hazenella</taxon>
    </lineage>
</organism>
<dbReference type="SMART" id="SM00450">
    <property type="entry name" value="RHOD"/>
    <property type="match status" value="1"/>
</dbReference>
<dbReference type="GO" id="GO:0016705">
    <property type="term" value="F:oxidoreductase activity, acting on paired donors, with incorporation or reduction of molecular oxygen"/>
    <property type="evidence" value="ECO:0007669"/>
    <property type="project" value="UniProtKB-UniRule"/>
</dbReference>
<dbReference type="PROSITE" id="PS50206">
    <property type="entry name" value="RHODANESE_3"/>
    <property type="match status" value="1"/>
</dbReference>
<dbReference type="Gene3D" id="3.30.70.100">
    <property type="match status" value="1"/>
</dbReference>
<dbReference type="SUPFAM" id="SSF52821">
    <property type="entry name" value="Rhodanese/Cell cycle control phosphatase"/>
    <property type="match status" value="1"/>
</dbReference>
<dbReference type="AlphaFoldDB" id="A0A4R3L333"/>
<evidence type="ECO:0000313" key="3">
    <source>
        <dbReference type="EMBL" id="TCS93899.1"/>
    </source>
</evidence>
<feature type="domain" description="Rhodanese" evidence="2">
    <location>
        <begin position="133"/>
        <end position="227"/>
    </location>
</feature>
<dbReference type="Pfam" id="PF00581">
    <property type="entry name" value="Rhodanese"/>
    <property type="match status" value="1"/>
</dbReference>
<dbReference type="InterPro" id="IPR040503">
    <property type="entry name" value="TRHO_N"/>
</dbReference>
<protein>
    <recommendedName>
        <fullName evidence="1">tRNA uridine(34) hydroxylase</fullName>
        <ecNumber evidence="1">1.14.-.-</ecNumber>
    </recommendedName>
    <alternativeName>
        <fullName evidence="1">tRNA hydroxylation protein O</fullName>
    </alternativeName>
</protein>
<dbReference type="InterPro" id="IPR001763">
    <property type="entry name" value="Rhodanese-like_dom"/>
</dbReference>
<evidence type="ECO:0000256" key="1">
    <source>
        <dbReference type="HAMAP-Rule" id="MF_00469"/>
    </source>
</evidence>
<dbReference type="CDD" id="cd01518">
    <property type="entry name" value="RHOD_YceA"/>
    <property type="match status" value="1"/>
</dbReference>
<comment type="similarity">
    <text evidence="1">Belongs to the TrhO family.</text>
</comment>
<sequence length="303" mass="35007">MRQEGTSELSYQVLLYYKYVPLEDPVQFAKEHLQLCKELELKGRVLVSHEGINGTLSGVKEQTKQYMDYMKQHPLFTDMPFKVDEHDGHAFHRLSVRPRKELVAWHLDESDDINPNELTGQHVSPKEFYELLQKEDVIIIDGRNDFEYDLGHFQGAIRPAVRTTREFPSWIKENLGEYKNRKILTYCTGGVRCEKLSGLLLKEGFKDVVQLDGGIVTYGKDPEVKGQLFEGKCYVFDDRIGVPINRVDEKIITHCLHCGKPADQYINCRNVTCDQRHIVCPDCEQTHEHFCSTACKEEQLARA</sequence>
<dbReference type="InterPro" id="IPR020936">
    <property type="entry name" value="TrhO"/>
</dbReference>
<dbReference type="PANTHER" id="PTHR43268">
    <property type="entry name" value="THIOSULFATE SULFURTRANSFERASE/RHODANESE-LIKE DOMAIN-CONTAINING PROTEIN 2"/>
    <property type="match status" value="1"/>
</dbReference>
<dbReference type="InterPro" id="IPR022111">
    <property type="entry name" value="Rhodanese_C"/>
</dbReference>
<comment type="caution">
    <text evidence="3">The sequence shown here is derived from an EMBL/GenBank/DDBJ whole genome shotgun (WGS) entry which is preliminary data.</text>
</comment>
<evidence type="ECO:0000259" key="2">
    <source>
        <dbReference type="PROSITE" id="PS50206"/>
    </source>
</evidence>
<dbReference type="RefSeq" id="WP_131925256.1">
    <property type="nucleotide sequence ID" value="NZ_SMAG01000005.1"/>
</dbReference>
<comment type="catalytic activity">
    <reaction evidence="1">
        <text>uridine(34) in tRNA + AH2 + O2 = 5-hydroxyuridine(34) in tRNA + A + H2O</text>
        <dbReference type="Rhea" id="RHEA:64224"/>
        <dbReference type="Rhea" id="RHEA-COMP:11727"/>
        <dbReference type="Rhea" id="RHEA-COMP:13381"/>
        <dbReference type="ChEBI" id="CHEBI:13193"/>
        <dbReference type="ChEBI" id="CHEBI:15377"/>
        <dbReference type="ChEBI" id="CHEBI:15379"/>
        <dbReference type="ChEBI" id="CHEBI:17499"/>
        <dbReference type="ChEBI" id="CHEBI:65315"/>
        <dbReference type="ChEBI" id="CHEBI:136877"/>
    </reaction>
</comment>
<dbReference type="InterPro" id="IPR036873">
    <property type="entry name" value="Rhodanese-like_dom_sf"/>
</dbReference>
<dbReference type="NCBIfam" id="NF001135">
    <property type="entry name" value="PRK00142.1-3"/>
    <property type="match status" value="1"/>
</dbReference>
<accession>A0A4R3L333</accession>
<keyword evidence="1" id="KW-0560">Oxidoreductase</keyword>
<dbReference type="GO" id="GO:0006400">
    <property type="term" value="P:tRNA modification"/>
    <property type="evidence" value="ECO:0007669"/>
    <property type="project" value="UniProtKB-UniRule"/>
</dbReference>
<comment type="function">
    <text evidence="1">Catalyzes oxygen-dependent 5-hydroxyuridine (ho5U) modification at position 34 in tRNAs.</text>
</comment>
<name>A0A4R3L333_9BACL</name>
<proteinExistence type="inferred from homology"/>
<keyword evidence="4" id="KW-1185">Reference proteome</keyword>
<keyword evidence="1" id="KW-0819">tRNA processing</keyword>
<evidence type="ECO:0000313" key="4">
    <source>
        <dbReference type="Proteomes" id="UP000294937"/>
    </source>
</evidence>